<reference evidence="1" key="1">
    <citation type="submission" date="2020-05" db="EMBL/GenBank/DDBJ databases">
        <title>Large-scale comparative analyses of tick genomes elucidate their genetic diversity and vector capacities.</title>
        <authorList>
            <person name="Jia N."/>
            <person name="Wang J."/>
            <person name="Shi W."/>
            <person name="Du L."/>
            <person name="Sun Y."/>
            <person name="Zhan W."/>
            <person name="Jiang J."/>
            <person name="Wang Q."/>
            <person name="Zhang B."/>
            <person name="Ji P."/>
            <person name="Sakyi L.B."/>
            <person name="Cui X."/>
            <person name="Yuan T."/>
            <person name="Jiang B."/>
            <person name="Yang W."/>
            <person name="Lam T.T.-Y."/>
            <person name="Chang Q."/>
            <person name="Ding S."/>
            <person name="Wang X."/>
            <person name="Zhu J."/>
            <person name="Ruan X."/>
            <person name="Zhao L."/>
            <person name="Wei J."/>
            <person name="Que T."/>
            <person name="Du C."/>
            <person name="Cheng J."/>
            <person name="Dai P."/>
            <person name="Han X."/>
            <person name="Huang E."/>
            <person name="Gao Y."/>
            <person name="Liu J."/>
            <person name="Shao H."/>
            <person name="Ye R."/>
            <person name="Li L."/>
            <person name="Wei W."/>
            <person name="Wang X."/>
            <person name="Wang C."/>
            <person name="Yang T."/>
            <person name="Huo Q."/>
            <person name="Li W."/>
            <person name="Guo W."/>
            <person name="Chen H."/>
            <person name="Zhou L."/>
            <person name="Ni X."/>
            <person name="Tian J."/>
            <person name="Zhou Y."/>
            <person name="Sheng Y."/>
            <person name="Liu T."/>
            <person name="Pan Y."/>
            <person name="Xia L."/>
            <person name="Li J."/>
            <person name="Zhao F."/>
            <person name="Cao W."/>
        </authorList>
    </citation>
    <scope>NUCLEOTIDE SEQUENCE</scope>
    <source>
        <strain evidence="1">Dsil-2018</strain>
    </source>
</reference>
<dbReference type="EMBL" id="CM023477">
    <property type="protein sequence ID" value="KAH7938049.1"/>
    <property type="molecule type" value="Genomic_DNA"/>
</dbReference>
<accession>A0ACB8CB00</accession>
<dbReference type="Proteomes" id="UP000821865">
    <property type="component" value="Chromosome 8"/>
</dbReference>
<sequence>MEVEGAVLLFNRSPRKNGLRYMTILSDGDSRWFHALQEADVYGFIKIQKEDCVNHAQKRMGTALSNLIARHKGGGSKTLGGRGRLTGDLITKFSSYYGWALKSRKGDVEAMQRAMIATYHHVTSNDIAEAVVKFNCGNLRTSSGILEELNLNPSLKSTRRMTKKDRH</sequence>
<evidence type="ECO:0000313" key="1">
    <source>
        <dbReference type="EMBL" id="KAH7938049.1"/>
    </source>
</evidence>
<proteinExistence type="predicted"/>
<gene>
    <name evidence="1" type="ORF">HPB49_019527</name>
</gene>
<keyword evidence="2" id="KW-1185">Reference proteome</keyword>
<protein>
    <submittedName>
        <fullName evidence="1">Uncharacterized protein</fullName>
    </submittedName>
</protein>
<comment type="caution">
    <text evidence="1">The sequence shown here is derived from an EMBL/GenBank/DDBJ whole genome shotgun (WGS) entry which is preliminary data.</text>
</comment>
<organism evidence="1 2">
    <name type="scientific">Dermacentor silvarum</name>
    <name type="common">Tick</name>
    <dbReference type="NCBI Taxonomy" id="543639"/>
    <lineage>
        <taxon>Eukaryota</taxon>
        <taxon>Metazoa</taxon>
        <taxon>Ecdysozoa</taxon>
        <taxon>Arthropoda</taxon>
        <taxon>Chelicerata</taxon>
        <taxon>Arachnida</taxon>
        <taxon>Acari</taxon>
        <taxon>Parasitiformes</taxon>
        <taxon>Ixodida</taxon>
        <taxon>Ixodoidea</taxon>
        <taxon>Ixodidae</taxon>
        <taxon>Rhipicephalinae</taxon>
        <taxon>Dermacentor</taxon>
    </lineage>
</organism>
<evidence type="ECO:0000313" key="2">
    <source>
        <dbReference type="Proteomes" id="UP000821865"/>
    </source>
</evidence>
<name>A0ACB8CB00_DERSI</name>